<dbReference type="EMBL" id="JBJQND010000011">
    <property type="protein sequence ID" value="KAL3862306.1"/>
    <property type="molecule type" value="Genomic_DNA"/>
</dbReference>
<keyword evidence="1" id="KW-0472">Membrane</keyword>
<name>A0ABD3VLY2_SINWO</name>
<feature type="transmembrane region" description="Helical" evidence="1">
    <location>
        <begin position="32"/>
        <end position="50"/>
    </location>
</feature>
<feature type="chain" id="PRO_5044892578" description="C-type lectin domain-containing protein" evidence="2">
    <location>
        <begin position="23"/>
        <end position="192"/>
    </location>
</feature>
<gene>
    <name evidence="3" type="ORF">ACJMK2_008285</name>
</gene>
<comment type="caution">
    <text evidence="3">The sequence shown here is derived from an EMBL/GenBank/DDBJ whole genome shotgun (WGS) entry which is preliminary data.</text>
</comment>
<dbReference type="AlphaFoldDB" id="A0ABD3VLY2"/>
<accession>A0ABD3VLY2</accession>
<keyword evidence="1" id="KW-1133">Transmembrane helix</keyword>
<organism evidence="3 4">
    <name type="scientific">Sinanodonta woodiana</name>
    <name type="common">Chinese pond mussel</name>
    <name type="synonym">Anodonta woodiana</name>
    <dbReference type="NCBI Taxonomy" id="1069815"/>
    <lineage>
        <taxon>Eukaryota</taxon>
        <taxon>Metazoa</taxon>
        <taxon>Spiralia</taxon>
        <taxon>Lophotrochozoa</taxon>
        <taxon>Mollusca</taxon>
        <taxon>Bivalvia</taxon>
        <taxon>Autobranchia</taxon>
        <taxon>Heteroconchia</taxon>
        <taxon>Palaeoheterodonta</taxon>
        <taxon>Unionida</taxon>
        <taxon>Unionoidea</taxon>
        <taxon>Unionidae</taxon>
        <taxon>Unioninae</taxon>
        <taxon>Sinanodonta</taxon>
    </lineage>
</organism>
<reference evidence="3 4" key="1">
    <citation type="submission" date="2024-11" db="EMBL/GenBank/DDBJ databases">
        <title>Chromosome-level genome assembly of the freshwater bivalve Anodonta woodiana.</title>
        <authorList>
            <person name="Chen X."/>
        </authorList>
    </citation>
    <scope>NUCLEOTIDE SEQUENCE [LARGE SCALE GENOMIC DNA]</scope>
    <source>
        <strain evidence="3">MN2024</strain>
        <tissue evidence="3">Gills</tissue>
    </source>
</reference>
<dbReference type="CDD" id="cd00037">
    <property type="entry name" value="CLECT"/>
    <property type="match status" value="1"/>
</dbReference>
<evidence type="ECO:0000256" key="1">
    <source>
        <dbReference type="SAM" id="Phobius"/>
    </source>
</evidence>
<dbReference type="Gene3D" id="3.10.100.10">
    <property type="entry name" value="Mannose-Binding Protein A, subunit A"/>
    <property type="match status" value="1"/>
</dbReference>
<protein>
    <recommendedName>
        <fullName evidence="5">C-type lectin domain-containing protein</fullName>
    </recommendedName>
</protein>
<evidence type="ECO:0000256" key="2">
    <source>
        <dbReference type="SAM" id="SignalP"/>
    </source>
</evidence>
<evidence type="ECO:0000313" key="4">
    <source>
        <dbReference type="Proteomes" id="UP001634394"/>
    </source>
</evidence>
<dbReference type="SUPFAM" id="SSF56436">
    <property type="entry name" value="C-type lectin-like"/>
    <property type="match status" value="1"/>
</dbReference>
<feature type="signal peptide" evidence="2">
    <location>
        <begin position="1"/>
        <end position="22"/>
    </location>
</feature>
<dbReference type="Proteomes" id="UP001634394">
    <property type="component" value="Unassembled WGS sequence"/>
</dbReference>
<dbReference type="InterPro" id="IPR016187">
    <property type="entry name" value="CTDL_fold"/>
</dbReference>
<keyword evidence="4" id="KW-1185">Reference proteome</keyword>
<keyword evidence="2" id="KW-0732">Signal</keyword>
<sequence>MKLLQIGFLFMTLSALVGVVFSQQNGFPGGIGGLSGIFGLVILIVFIAVISKRPQCPSNYTAISPQSITCIRAFTTGKSFADARTACQTDDGDLVGLDLLTFDMVRAFADANKGAGPCDFWVGATEAASGVWTGLNSKPISTLGGLFFQTAGDFDDNLANECGILDDGRGYYLYGELCTSLKCYLCQRNKIK</sequence>
<evidence type="ECO:0000313" key="3">
    <source>
        <dbReference type="EMBL" id="KAL3862306.1"/>
    </source>
</evidence>
<evidence type="ECO:0008006" key="5">
    <source>
        <dbReference type="Google" id="ProtNLM"/>
    </source>
</evidence>
<keyword evidence="1" id="KW-0812">Transmembrane</keyword>
<dbReference type="InterPro" id="IPR016186">
    <property type="entry name" value="C-type_lectin-like/link_sf"/>
</dbReference>
<proteinExistence type="predicted"/>